<proteinExistence type="predicted"/>
<name>A0A375BWJ4_9BURK</name>
<accession>A0A375BWJ4</accession>
<dbReference type="AntiFam" id="ANF00011">
    <property type="entry name" value="tRNA translation"/>
</dbReference>
<sequence length="70" mass="8058">MGNLGQRWATKNPQSLTLCGFLGNAGQTLEFLWCRREESNPRPSHYESDFVWQALVILHEPLGRRSVATW</sequence>
<organism evidence="1">
    <name type="scientific">Cupriavidus taiwanensis</name>
    <dbReference type="NCBI Taxonomy" id="164546"/>
    <lineage>
        <taxon>Bacteria</taxon>
        <taxon>Pseudomonadati</taxon>
        <taxon>Pseudomonadota</taxon>
        <taxon>Betaproteobacteria</taxon>
        <taxon>Burkholderiales</taxon>
        <taxon>Burkholderiaceae</taxon>
        <taxon>Cupriavidus</taxon>
    </lineage>
</organism>
<dbReference type="EMBL" id="OFSQ01000027">
    <property type="protein sequence ID" value="SOY56693.1"/>
    <property type="molecule type" value="Genomic_DNA"/>
</dbReference>
<protein>
    <submittedName>
        <fullName evidence="1">Uncharacterized protein</fullName>
    </submittedName>
</protein>
<dbReference type="AlphaFoldDB" id="A0A375BWJ4"/>
<dbReference type="Proteomes" id="UP000256780">
    <property type="component" value="Chromosome CBM2587_a"/>
</dbReference>
<comment type="caution">
    <text evidence="1">The sequence shown here is derived from an EMBL/GenBank/DDBJ whole genome shotgun (WGS) entry which is preliminary data.</text>
</comment>
<evidence type="ECO:0000313" key="1">
    <source>
        <dbReference type="EMBL" id="SOY56693.1"/>
    </source>
</evidence>
<gene>
    <name evidence="1" type="ORF">CBM2587_A80003</name>
</gene>
<reference evidence="1" key="1">
    <citation type="submission" date="2018-01" db="EMBL/GenBank/DDBJ databases">
        <authorList>
            <person name="Clerissi C."/>
        </authorList>
    </citation>
    <scope>NUCLEOTIDE SEQUENCE</scope>
    <source>
        <strain evidence="1">Cupriavidus sp. LMG 19464</strain>
    </source>
</reference>